<dbReference type="STRING" id="48269.A0A183MWB3"/>
<reference evidence="1 2" key="1">
    <citation type="submission" date="2018-11" db="EMBL/GenBank/DDBJ databases">
        <authorList>
            <consortium name="Pathogen Informatics"/>
        </authorList>
    </citation>
    <scope>NUCLEOTIDE SEQUENCE [LARGE SCALE GENOMIC DNA]</scope>
    <source>
        <strain evidence="1 2">Zambia</strain>
    </source>
</reference>
<organism evidence="1 2">
    <name type="scientific">Schistosoma margrebowiei</name>
    <dbReference type="NCBI Taxonomy" id="48269"/>
    <lineage>
        <taxon>Eukaryota</taxon>
        <taxon>Metazoa</taxon>
        <taxon>Spiralia</taxon>
        <taxon>Lophotrochozoa</taxon>
        <taxon>Platyhelminthes</taxon>
        <taxon>Trematoda</taxon>
        <taxon>Digenea</taxon>
        <taxon>Strigeidida</taxon>
        <taxon>Schistosomatoidea</taxon>
        <taxon>Schistosomatidae</taxon>
        <taxon>Schistosoma</taxon>
    </lineage>
</organism>
<protein>
    <submittedName>
        <fullName evidence="1">Uncharacterized protein</fullName>
    </submittedName>
</protein>
<dbReference type="PROSITE" id="PS50188">
    <property type="entry name" value="B302_SPRY"/>
    <property type="match status" value="1"/>
</dbReference>
<keyword evidence="2" id="KW-1185">Reference proteome</keyword>
<dbReference type="InterPro" id="IPR044736">
    <property type="entry name" value="Gid1/RanBPM/SPLA_SPRY"/>
</dbReference>
<gene>
    <name evidence="1" type="ORF">SMRZ_LOCUS20338</name>
</gene>
<dbReference type="EMBL" id="UZAI01018268">
    <property type="protein sequence ID" value="VDP35267.1"/>
    <property type="molecule type" value="Genomic_DNA"/>
</dbReference>
<dbReference type="InterPro" id="IPR045609">
    <property type="entry name" value="DUF6451"/>
</dbReference>
<dbReference type="CDD" id="cd12885">
    <property type="entry name" value="SPRY_RanBP_like"/>
    <property type="match status" value="1"/>
</dbReference>
<dbReference type="SMART" id="SM00449">
    <property type="entry name" value="SPRY"/>
    <property type="match status" value="1"/>
</dbReference>
<dbReference type="PANTHER" id="PTHR47027">
    <property type="entry name" value="REVERSE TRANSCRIPTASE DOMAIN-CONTAINING PROTEIN"/>
    <property type="match status" value="1"/>
</dbReference>
<dbReference type="Proteomes" id="UP000277204">
    <property type="component" value="Unassembled WGS sequence"/>
</dbReference>
<dbReference type="Pfam" id="PF20049">
    <property type="entry name" value="DUF6451"/>
    <property type="match status" value="1"/>
</dbReference>
<dbReference type="Pfam" id="PF00622">
    <property type="entry name" value="SPRY"/>
    <property type="match status" value="1"/>
</dbReference>
<dbReference type="AlphaFoldDB" id="A0A183MWB3"/>
<sequence>METSSTLWSSRENCQHYPELIRRTTLQGRAWRTADRCIPSKDRSQKGCLSCLNIHKGKTKILKFKTKNSNPITLDGETLEDGESATYMESTIDEQGGSDANLKARTVKARAAFVQLKNIWKSKELSTNIKVRIFNTNVKAVLLYGAESWRTTTTTIKKVQVFLNGMEFTSYGYHSNSGTIYHNSKELPISAPSFGESDIIGCGVNFVNNSVFFTKNGVFVGPISAGKKLPHPVYPCIAFACPNCHVSVNFGHHKFAYNIGQYIARERAVAISTAVDRKCNDQLAYVTMRK</sequence>
<dbReference type="InterPro" id="IPR013320">
    <property type="entry name" value="ConA-like_dom_sf"/>
</dbReference>
<dbReference type="InterPro" id="IPR043136">
    <property type="entry name" value="B30.2/SPRY_sf"/>
</dbReference>
<dbReference type="InterPro" id="IPR001870">
    <property type="entry name" value="B30.2/SPRY"/>
</dbReference>
<dbReference type="Gene3D" id="2.60.120.920">
    <property type="match status" value="1"/>
</dbReference>
<dbReference type="SUPFAM" id="SSF49899">
    <property type="entry name" value="Concanavalin A-like lectins/glucanases"/>
    <property type="match status" value="1"/>
</dbReference>
<evidence type="ECO:0000313" key="2">
    <source>
        <dbReference type="Proteomes" id="UP000277204"/>
    </source>
</evidence>
<accession>A0A183MWB3</accession>
<evidence type="ECO:0000313" key="1">
    <source>
        <dbReference type="EMBL" id="VDP35267.1"/>
    </source>
</evidence>
<dbReference type="PANTHER" id="PTHR47027:SF25">
    <property type="entry name" value="REVERSE TRANSCRIPTASE DOMAIN-CONTAINING PROTEIN"/>
    <property type="match status" value="1"/>
</dbReference>
<proteinExistence type="predicted"/>
<dbReference type="InterPro" id="IPR003877">
    <property type="entry name" value="SPRY_dom"/>
</dbReference>
<name>A0A183MWB3_9TREM</name>